<protein>
    <submittedName>
        <fullName evidence="1">Uncharacterized protein</fullName>
    </submittedName>
</protein>
<organism evidence="1 2">
    <name type="scientific">Nocardioides marmotae</name>
    <dbReference type="NCBI Taxonomy" id="2663857"/>
    <lineage>
        <taxon>Bacteria</taxon>
        <taxon>Bacillati</taxon>
        <taxon>Actinomycetota</taxon>
        <taxon>Actinomycetes</taxon>
        <taxon>Propionibacteriales</taxon>
        <taxon>Nocardioidaceae</taxon>
        <taxon>Nocardioides</taxon>
    </lineage>
</organism>
<dbReference type="Proteomes" id="UP000433406">
    <property type="component" value="Unassembled WGS sequence"/>
</dbReference>
<dbReference type="AlphaFoldDB" id="A0A6I3J1E8"/>
<sequence>MTDVEELVAAVRRRAEGTPYVVTETPSGFDVQIDIADASWYALLYKEHLSRTWIYHVKVEDGATKTLSITDDVRTVDWRVGAESRDGQPVPVLGGSLSRQLGRVESQGFQKVYATNEHGEYAKVLDIRFDSAEGRDLIRGPARELGWTEKRGLSERIGLYVGVSTLVMLVLGGLVVAIVALTVGF</sequence>
<reference evidence="1 2" key="1">
    <citation type="submission" date="2019-10" db="EMBL/GenBank/DDBJ databases">
        <title>Nocardioides novel species isolated from the excrement of Marmot.</title>
        <authorList>
            <person name="Zhang G."/>
        </authorList>
    </citation>
    <scope>NUCLEOTIDE SEQUENCE [LARGE SCALE GENOMIC DNA]</scope>
    <source>
        <strain evidence="2">zg-579</strain>
    </source>
</reference>
<accession>A0A6I3J1E8</accession>
<dbReference type="EMBL" id="WLCI01000006">
    <property type="protein sequence ID" value="MTB94871.1"/>
    <property type="molecule type" value="Genomic_DNA"/>
</dbReference>
<evidence type="ECO:0000313" key="2">
    <source>
        <dbReference type="Proteomes" id="UP000433406"/>
    </source>
</evidence>
<gene>
    <name evidence="1" type="ORF">GGQ22_07215</name>
</gene>
<evidence type="ECO:0000313" key="1">
    <source>
        <dbReference type="EMBL" id="MTB94871.1"/>
    </source>
</evidence>
<dbReference type="RefSeq" id="WP_154614563.1">
    <property type="nucleotide sequence ID" value="NZ_CP053660.1"/>
</dbReference>
<keyword evidence="2" id="KW-1185">Reference proteome</keyword>
<comment type="caution">
    <text evidence="1">The sequence shown here is derived from an EMBL/GenBank/DDBJ whole genome shotgun (WGS) entry which is preliminary data.</text>
</comment>
<name>A0A6I3J1E8_9ACTN</name>
<proteinExistence type="predicted"/>